<feature type="compositionally biased region" description="Pro residues" evidence="1">
    <location>
        <begin position="33"/>
        <end position="43"/>
    </location>
</feature>
<feature type="signal peptide" evidence="2">
    <location>
        <begin position="1"/>
        <end position="21"/>
    </location>
</feature>
<dbReference type="EMBL" id="JAAEDI010000016">
    <property type="protein sequence ID" value="MBR0651124.1"/>
    <property type="molecule type" value="Genomic_DNA"/>
</dbReference>
<name>A0ABS5EJB6_9PROT</name>
<accession>A0ABS5EJB6</accession>
<evidence type="ECO:0000313" key="3">
    <source>
        <dbReference type="EMBL" id="MBR0651124.1"/>
    </source>
</evidence>
<reference evidence="4" key="1">
    <citation type="journal article" date="2021" name="Syst. Appl. Microbiol.">
        <title>Roseomonas hellenica sp. nov., isolated from roots of wild-growing Alkanna tinctoria.</title>
        <authorList>
            <person name="Rat A."/>
            <person name="Naranjo H.D."/>
            <person name="Lebbe L."/>
            <person name="Cnockaert M."/>
            <person name="Krigas N."/>
            <person name="Grigoriadou K."/>
            <person name="Maloupa E."/>
            <person name="Willems A."/>
        </authorList>
    </citation>
    <scope>NUCLEOTIDE SEQUENCE [LARGE SCALE GENOMIC DNA]</scope>
    <source>
        <strain evidence="4">LMG 31159</strain>
    </source>
</reference>
<evidence type="ECO:0000313" key="4">
    <source>
        <dbReference type="Proteomes" id="UP000698752"/>
    </source>
</evidence>
<feature type="chain" id="PRO_5046621853" evidence="2">
    <location>
        <begin position="22"/>
        <end position="117"/>
    </location>
</feature>
<gene>
    <name evidence="3" type="ORF">GXW78_15740</name>
</gene>
<sequence length="117" mass="12758">MMARRTLLATATLLVATPVLAQQARRGRRNDPLPLPPPPPPPEASSFGEPAPVPNNDIEAPRSRTADSTAPQVNPVLIDPDDPQIGTQRDRSSLQSREDRLLRQPAPGARLRLPFAY</sequence>
<keyword evidence="2" id="KW-0732">Signal</keyword>
<protein>
    <submittedName>
        <fullName evidence="3">Uncharacterized protein</fullName>
    </submittedName>
</protein>
<comment type="caution">
    <text evidence="3">The sequence shown here is derived from an EMBL/GenBank/DDBJ whole genome shotgun (WGS) entry which is preliminary data.</text>
</comment>
<dbReference type="Proteomes" id="UP000698752">
    <property type="component" value="Unassembled WGS sequence"/>
</dbReference>
<evidence type="ECO:0000256" key="1">
    <source>
        <dbReference type="SAM" id="MobiDB-lite"/>
    </source>
</evidence>
<proteinExistence type="predicted"/>
<keyword evidence="4" id="KW-1185">Reference proteome</keyword>
<feature type="region of interest" description="Disordered" evidence="1">
    <location>
        <begin position="17"/>
        <end position="117"/>
    </location>
</feature>
<dbReference type="RefSeq" id="WP_211869793.1">
    <property type="nucleotide sequence ID" value="NZ_JAAEDI010000016.1"/>
</dbReference>
<feature type="compositionally biased region" description="Basic and acidic residues" evidence="1">
    <location>
        <begin position="88"/>
        <end position="102"/>
    </location>
</feature>
<evidence type="ECO:0000256" key="2">
    <source>
        <dbReference type="SAM" id="SignalP"/>
    </source>
</evidence>
<organism evidence="3 4">
    <name type="scientific">Neoroseomonas terrae</name>
    <dbReference type="NCBI Taxonomy" id="424799"/>
    <lineage>
        <taxon>Bacteria</taxon>
        <taxon>Pseudomonadati</taxon>
        <taxon>Pseudomonadota</taxon>
        <taxon>Alphaproteobacteria</taxon>
        <taxon>Acetobacterales</taxon>
        <taxon>Acetobacteraceae</taxon>
        <taxon>Neoroseomonas</taxon>
    </lineage>
</organism>